<dbReference type="Proteomes" id="UP001164929">
    <property type="component" value="Chromosome 1"/>
</dbReference>
<sequence>MVEIAEQQKHIREGQKEVREKFEEIGFQCDELKKETFLISQQAASNQKRLNLMFKILKAREENNFHEAASLTQSLRLASPKSFFSFVYKIPMTLVECMHGMANWSPWSALELSPGGENTRLAVANRVAHLIRRQNRMHDKQNTEQYSSGCGCEWHSWKRITGISHSRNPRSLEMALWKEKVQFNSTFDGVEIKKTSLNGTVSSRVAINGYEQEITGSVLTSVKERQTEQVDI</sequence>
<evidence type="ECO:0000313" key="2">
    <source>
        <dbReference type="Proteomes" id="UP001164929"/>
    </source>
</evidence>
<comment type="caution">
    <text evidence="1">The sequence shown here is derived from an EMBL/GenBank/DDBJ whole genome shotgun (WGS) entry which is preliminary data.</text>
</comment>
<dbReference type="AlphaFoldDB" id="A0AAD6RL93"/>
<dbReference type="EMBL" id="JAQIZT010000001">
    <property type="protein sequence ID" value="KAJ7011039.1"/>
    <property type="molecule type" value="Genomic_DNA"/>
</dbReference>
<evidence type="ECO:0000313" key="1">
    <source>
        <dbReference type="EMBL" id="KAJ7011039.1"/>
    </source>
</evidence>
<proteinExistence type="predicted"/>
<gene>
    <name evidence="1" type="ORF">NC653_001463</name>
</gene>
<keyword evidence="2" id="KW-1185">Reference proteome</keyword>
<dbReference type="PANTHER" id="PTHR48248">
    <property type="entry name" value="UVR DOMAIN-CONTAINING PROTEIN"/>
    <property type="match status" value="1"/>
</dbReference>
<reference evidence="1 2" key="1">
    <citation type="journal article" date="2023" name="Mol. Ecol. Resour.">
        <title>Chromosome-level genome assembly of a triploid poplar Populus alba 'Berolinensis'.</title>
        <authorList>
            <person name="Chen S."/>
            <person name="Yu Y."/>
            <person name="Wang X."/>
            <person name="Wang S."/>
            <person name="Zhang T."/>
            <person name="Zhou Y."/>
            <person name="He R."/>
            <person name="Meng N."/>
            <person name="Wang Y."/>
            <person name="Liu W."/>
            <person name="Liu Z."/>
            <person name="Liu J."/>
            <person name="Guo Q."/>
            <person name="Huang H."/>
            <person name="Sederoff R.R."/>
            <person name="Wang G."/>
            <person name="Qu G."/>
            <person name="Chen S."/>
        </authorList>
    </citation>
    <scope>NUCLEOTIDE SEQUENCE [LARGE SCALE GENOMIC DNA]</scope>
    <source>
        <strain evidence="1">SC-2020</strain>
    </source>
</reference>
<organism evidence="1 2">
    <name type="scientific">Populus alba x Populus x berolinensis</name>
    <dbReference type="NCBI Taxonomy" id="444605"/>
    <lineage>
        <taxon>Eukaryota</taxon>
        <taxon>Viridiplantae</taxon>
        <taxon>Streptophyta</taxon>
        <taxon>Embryophyta</taxon>
        <taxon>Tracheophyta</taxon>
        <taxon>Spermatophyta</taxon>
        <taxon>Magnoliopsida</taxon>
        <taxon>eudicotyledons</taxon>
        <taxon>Gunneridae</taxon>
        <taxon>Pentapetalae</taxon>
        <taxon>rosids</taxon>
        <taxon>fabids</taxon>
        <taxon>Malpighiales</taxon>
        <taxon>Salicaceae</taxon>
        <taxon>Saliceae</taxon>
        <taxon>Populus</taxon>
    </lineage>
</organism>
<dbReference type="PANTHER" id="PTHR48248:SF5">
    <property type="entry name" value="UVR DOMAIN-CONTAINING PROTEIN"/>
    <property type="match status" value="1"/>
</dbReference>
<protein>
    <submittedName>
        <fullName evidence="1">Uncharacterized protein</fullName>
    </submittedName>
</protein>
<name>A0AAD6RL93_9ROSI</name>
<accession>A0AAD6RL93</accession>